<sequence length="93" mass="10453">MTRYTRDGLLFFPSPVASSSPSHFSHASFKMESLLHASSSKKKKSKKDDSHSFSSRPDEATARFLNPFFSKREAARMGVKQALRSINAFPRAE</sequence>
<dbReference type="Proteomes" id="UP000824890">
    <property type="component" value="Unassembled WGS sequence"/>
</dbReference>
<accession>A0ABQ7XC44</accession>
<evidence type="ECO:0000313" key="2">
    <source>
        <dbReference type="EMBL" id="KAH0853519.1"/>
    </source>
</evidence>
<gene>
    <name evidence="2" type="ORF">HID58_093131</name>
</gene>
<name>A0ABQ7XC44_BRANA</name>
<evidence type="ECO:0000313" key="3">
    <source>
        <dbReference type="Proteomes" id="UP000824890"/>
    </source>
</evidence>
<organism evidence="2 3">
    <name type="scientific">Brassica napus</name>
    <name type="common">Rape</name>
    <dbReference type="NCBI Taxonomy" id="3708"/>
    <lineage>
        <taxon>Eukaryota</taxon>
        <taxon>Viridiplantae</taxon>
        <taxon>Streptophyta</taxon>
        <taxon>Embryophyta</taxon>
        <taxon>Tracheophyta</taxon>
        <taxon>Spermatophyta</taxon>
        <taxon>Magnoliopsida</taxon>
        <taxon>eudicotyledons</taxon>
        <taxon>Gunneridae</taxon>
        <taxon>Pentapetalae</taxon>
        <taxon>rosids</taxon>
        <taxon>malvids</taxon>
        <taxon>Brassicales</taxon>
        <taxon>Brassicaceae</taxon>
        <taxon>Brassiceae</taxon>
        <taxon>Brassica</taxon>
    </lineage>
</organism>
<protein>
    <submittedName>
        <fullName evidence="2">Uncharacterized protein</fullName>
    </submittedName>
</protein>
<feature type="region of interest" description="Disordered" evidence="1">
    <location>
        <begin position="36"/>
        <end position="58"/>
    </location>
</feature>
<keyword evidence="3" id="KW-1185">Reference proteome</keyword>
<dbReference type="EMBL" id="JAGKQM010000757">
    <property type="protein sequence ID" value="KAH0853519.1"/>
    <property type="molecule type" value="Genomic_DNA"/>
</dbReference>
<comment type="caution">
    <text evidence="2">The sequence shown here is derived from an EMBL/GenBank/DDBJ whole genome shotgun (WGS) entry which is preliminary data.</text>
</comment>
<proteinExistence type="predicted"/>
<evidence type="ECO:0000256" key="1">
    <source>
        <dbReference type="SAM" id="MobiDB-lite"/>
    </source>
</evidence>
<feature type="compositionally biased region" description="Basic and acidic residues" evidence="1">
    <location>
        <begin position="46"/>
        <end position="58"/>
    </location>
</feature>
<reference evidence="2 3" key="1">
    <citation type="submission" date="2021-05" db="EMBL/GenBank/DDBJ databases">
        <title>Genome Assembly of Synthetic Allotetraploid Brassica napus Reveals Homoeologous Exchanges between Subgenomes.</title>
        <authorList>
            <person name="Davis J.T."/>
        </authorList>
    </citation>
    <scope>NUCLEOTIDE SEQUENCE [LARGE SCALE GENOMIC DNA]</scope>
    <source>
        <strain evidence="3">cv. Da-Ae</strain>
        <tissue evidence="2">Seedling</tissue>
    </source>
</reference>